<feature type="region of interest" description="Disordered" evidence="1">
    <location>
        <begin position="119"/>
        <end position="148"/>
    </location>
</feature>
<dbReference type="OrthoDB" id="366284at2759"/>
<dbReference type="EMBL" id="KZ451885">
    <property type="protein sequence ID" value="PKA66610.1"/>
    <property type="molecule type" value="Genomic_DNA"/>
</dbReference>
<feature type="domain" description="Programmed cell death protein 2 C-terminal" evidence="2">
    <location>
        <begin position="259"/>
        <end position="346"/>
    </location>
</feature>
<dbReference type="PANTHER" id="PTHR47762">
    <property type="entry name" value="OSJNBB0079B02.4 PROTEIN"/>
    <property type="match status" value="1"/>
</dbReference>
<name>A0A2I0BFM9_9ASPA</name>
<dbReference type="Proteomes" id="UP000236161">
    <property type="component" value="Unassembled WGS sequence"/>
</dbReference>
<evidence type="ECO:0000256" key="1">
    <source>
        <dbReference type="SAM" id="MobiDB-lite"/>
    </source>
</evidence>
<reference evidence="3 4" key="1">
    <citation type="journal article" date="2017" name="Nature">
        <title>The Apostasia genome and the evolution of orchids.</title>
        <authorList>
            <person name="Zhang G.Q."/>
            <person name="Liu K.W."/>
            <person name="Li Z."/>
            <person name="Lohaus R."/>
            <person name="Hsiao Y.Y."/>
            <person name="Niu S.C."/>
            <person name="Wang J.Y."/>
            <person name="Lin Y.C."/>
            <person name="Xu Q."/>
            <person name="Chen L.J."/>
            <person name="Yoshida K."/>
            <person name="Fujiwara S."/>
            <person name="Wang Z.W."/>
            <person name="Zhang Y.Q."/>
            <person name="Mitsuda N."/>
            <person name="Wang M."/>
            <person name="Liu G.H."/>
            <person name="Pecoraro L."/>
            <person name="Huang H.X."/>
            <person name="Xiao X.J."/>
            <person name="Lin M."/>
            <person name="Wu X.Y."/>
            <person name="Wu W.L."/>
            <person name="Chen Y.Y."/>
            <person name="Chang S.B."/>
            <person name="Sakamoto S."/>
            <person name="Ohme-Takagi M."/>
            <person name="Yagi M."/>
            <person name="Zeng S.J."/>
            <person name="Shen C.Y."/>
            <person name="Yeh C.M."/>
            <person name="Luo Y.B."/>
            <person name="Tsai W.C."/>
            <person name="Van de Peer Y."/>
            <person name="Liu Z.J."/>
        </authorList>
    </citation>
    <scope>NUCLEOTIDE SEQUENCE [LARGE SCALE GENOMIC DNA]</scope>
    <source>
        <strain evidence="4">cv. Shenzhen</strain>
        <tissue evidence="3">Stem</tissue>
    </source>
</reference>
<dbReference type="STRING" id="1088818.A0A2I0BFM9"/>
<dbReference type="Pfam" id="PF04194">
    <property type="entry name" value="PDCD2_C"/>
    <property type="match status" value="1"/>
</dbReference>
<feature type="compositionally biased region" description="Basic and acidic residues" evidence="1">
    <location>
        <begin position="132"/>
        <end position="143"/>
    </location>
</feature>
<dbReference type="InterPro" id="IPR007320">
    <property type="entry name" value="PDCD2_C"/>
</dbReference>
<accession>A0A2I0BFM9</accession>
<protein>
    <recommendedName>
        <fullName evidence="2">Programmed cell death protein 2 C-terminal domain-containing protein</fullName>
    </recommendedName>
</protein>
<dbReference type="GO" id="GO:0005737">
    <property type="term" value="C:cytoplasm"/>
    <property type="evidence" value="ECO:0007669"/>
    <property type="project" value="InterPro"/>
</dbReference>
<feature type="compositionally biased region" description="Polar residues" evidence="1">
    <location>
        <begin position="119"/>
        <end position="131"/>
    </location>
</feature>
<evidence type="ECO:0000313" key="3">
    <source>
        <dbReference type="EMBL" id="PKA66610.1"/>
    </source>
</evidence>
<evidence type="ECO:0000259" key="2">
    <source>
        <dbReference type="Pfam" id="PF04194"/>
    </source>
</evidence>
<keyword evidence="4" id="KW-1185">Reference proteome</keyword>
<proteinExistence type="predicted"/>
<evidence type="ECO:0000313" key="4">
    <source>
        <dbReference type="Proteomes" id="UP000236161"/>
    </source>
</evidence>
<dbReference type="AlphaFoldDB" id="A0A2I0BFM9"/>
<sequence length="353" mass="39453">MKSEMRGVILGMPGPWAEDLCERSDHYTTKIGGLPDWPIPDMCIEPDILKCVICGNRLCLVAQIYAPMSLPNLNIEERVIYILGCLTPKCGRSHQCLRVLRVQKCTGEKLLHNPFQDSLAGSSAQTSSTKIAQKEVERDKGESVQENYDDLDLDELARELTEASAQASRSKSLNGSSIFDAPKKTTPLKPTLNEVSLRTLVVPCFYIYPQEEQAFGGVAAVCTSLTGLSTREDDSSADYKEAEEWEGEGYEYDKALGADRTYLKFKKRMDAYPEQCFRYSFGGKPLLAISELGEPNACGLCGSPRQYEMQLMPPLLYFLQEAANGLSACTLEEWDWMTLIVYSCSKVTSFLWF</sequence>
<organism evidence="3 4">
    <name type="scientific">Apostasia shenzhenica</name>
    <dbReference type="NCBI Taxonomy" id="1088818"/>
    <lineage>
        <taxon>Eukaryota</taxon>
        <taxon>Viridiplantae</taxon>
        <taxon>Streptophyta</taxon>
        <taxon>Embryophyta</taxon>
        <taxon>Tracheophyta</taxon>
        <taxon>Spermatophyta</taxon>
        <taxon>Magnoliopsida</taxon>
        <taxon>Liliopsida</taxon>
        <taxon>Asparagales</taxon>
        <taxon>Orchidaceae</taxon>
        <taxon>Apostasioideae</taxon>
        <taxon>Apostasia</taxon>
    </lineage>
</organism>
<dbReference type="PANTHER" id="PTHR47762:SF2">
    <property type="entry name" value="OS04G0640800 PROTEIN"/>
    <property type="match status" value="1"/>
</dbReference>
<gene>
    <name evidence="3" type="ORF">AXF42_Ash003265</name>
</gene>